<dbReference type="InterPro" id="IPR052076">
    <property type="entry name" value="TRP_cation_channel"/>
</dbReference>
<keyword evidence="7 11" id="KW-0040">ANK repeat</keyword>
<proteinExistence type="predicted"/>
<dbReference type="Gene3D" id="1.25.40.20">
    <property type="entry name" value="Ankyrin repeat-containing domain"/>
    <property type="match status" value="2"/>
</dbReference>
<keyword evidence="9 12" id="KW-0472">Membrane</keyword>
<protein>
    <recommendedName>
        <fullName evidence="13">Ion transport domain-containing protein</fullName>
    </recommendedName>
</protein>
<keyword evidence="15" id="KW-1185">Reference proteome</keyword>
<evidence type="ECO:0000256" key="12">
    <source>
        <dbReference type="SAM" id="Phobius"/>
    </source>
</evidence>
<dbReference type="SUPFAM" id="SSF48403">
    <property type="entry name" value="Ankyrin repeat"/>
    <property type="match status" value="2"/>
</dbReference>
<comment type="subcellular location">
    <subcellularLocation>
        <location evidence="1">Membrane</location>
        <topology evidence="1">Multi-pass membrane protein</topology>
    </subcellularLocation>
</comment>
<keyword evidence="6 12" id="KW-1133">Transmembrane helix</keyword>
<dbReference type="Pfam" id="PF00023">
    <property type="entry name" value="Ank"/>
    <property type="match status" value="1"/>
</dbReference>
<feature type="domain" description="Ion transport" evidence="13">
    <location>
        <begin position="595"/>
        <end position="843"/>
    </location>
</feature>
<feature type="transmembrane region" description="Helical" evidence="12">
    <location>
        <begin position="741"/>
        <end position="760"/>
    </location>
</feature>
<keyword evidence="10" id="KW-0407">Ion channel</keyword>
<evidence type="ECO:0000313" key="14">
    <source>
        <dbReference type="EMBL" id="KAJ8881728.1"/>
    </source>
</evidence>
<comment type="caution">
    <text evidence="14">The sequence shown here is derived from an EMBL/GenBank/DDBJ whole genome shotgun (WGS) entry which is preliminary data.</text>
</comment>
<dbReference type="PROSITE" id="PS50088">
    <property type="entry name" value="ANK_REPEAT"/>
    <property type="match status" value="1"/>
</dbReference>
<feature type="transmembrane region" description="Helical" evidence="12">
    <location>
        <begin position="641"/>
        <end position="664"/>
    </location>
</feature>
<organism evidence="14 15">
    <name type="scientific">Dryococelus australis</name>
    <dbReference type="NCBI Taxonomy" id="614101"/>
    <lineage>
        <taxon>Eukaryota</taxon>
        <taxon>Metazoa</taxon>
        <taxon>Ecdysozoa</taxon>
        <taxon>Arthropoda</taxon>
        <taxon>Hexapoda</taxon>
        <taxon>Insecta</taxon>
        <taxon>Pterygota</taxon>
        <taxon>Neoptera</taxon>
        <taxon>Polyneoptera</taxon>
        <taxon>Phasmatodea</taxon>
        <taxon>Verophasmatodea</taxon>
        <taxon>Anareolatae</taxon>
        <taxon>Phasmatidae</taxon>
        <taxon>Eurycanthinae</taxon>
        <taxon>Dryococelus</taxon>
    </lineage>
</organism>
<dbReference type="InterPro" id="IPR005821">
    <property type="entry name" value="Ion_trans_dom"/>
</dbReference>
<dbReference type="PROSITE" id="PS50297">
    <property type="entry name" value="ANK_REP_REGION"/>
    <property type="match status" value="1"/>
</dbReference>
<dbReference type="SMART" id="SM00248">
    <property type="entry name" value="ANK"/>
    <property type="match status" value="7"/>
</dbReference>
<gene>
    <name evidence="14" type="ORF">PR048_018214</name>
</gene>
<keyword evidence="3" id="KW-0716">Sensory transduction</keyword>
<keyword evidence="2" id="KW-0813">Transport</keyword>
<evidence type="ECO:0000256" key="1">
    <source>
        <dbReference type="ARBA" id="ARBA00004141"/>
    </source>
</evidence>
<keyword evidence="8" id="KW-0406">Ion transport</keyword>
<evidence type="ECO:0000256" key="7">
    <source>
        <dbReference type="ARBA" id="ARBA00023043"/>
    </source>
</evidence>
<dbReference type="InterPro" id="IPR002110">
    <property type="entry name" value="Ankyrin_rpt"/>
</dbReference>
<evidence type="ECO:0000256" key="8">
    <source>
        <dbReference type="ARBA" id="ARBA00023065"/>
    </source>
</evidence>
<evidence type="ECO:0000259" key="13">
    <source>
        <dbReference type="Pfam" id="PF00520"/>
    </source>
</evidence>
<dbReference type="Pfam" id="PF12796">
    <property type="entry name" value="Ank_2"/>
    <property type="match status" value="1"/>
</dbReference>
<feature type="transmembrane region" description="Helical" evidence="12">
    <location>
        <begin position="811"/>
        <end position="832"/>
    </location>
</feature>
<evidence type="ECO:0000256" key="10">
    <source>
        <dbReference type="ARBA" id="ARBA00023303"/>
    </source>
</evidence>
<reference evidence="14 15" key="1">
    <citation type="submission" date="2023-02" db="EMBL/GenBank/DDBJ databases">
        <title>LHISI_Scaffold_Assembly.</title>
        <authorList>
            <person name="Stuart O.P."/>
            <person name="Cleave R."/>
            <person name="Magrath M.J.L."/>
            <person name="Mikheyev A.S."/>
        </authorList>
    </citation>
    <scope>NUCLEOTIDE SEQUENCE [LARGE SCALE GENOMIC DNA]</scope>
    <source>
        <strain evidence="14">Daus_M_001</strain>
        <tissue evidence="14">Leg muscle</tissue>
    </source>
</reference>
<feature type="transmembrane region" description="Helical" evidence="12">
    <location>
        <begin position="585"/>
        <end position="606"/>
    </location>
</feature>
<feature type="transmembrane region" description="Helical" evidence="12">
    <location>
        <begin position="676"/>
        <end position="696"/>
    </location>
</feature>
<keyword evidence="5" id="KW-0677">Repeat</keyword>
<dbReference type="InterPro" id="IPR036770">
    <property type="entry name" value="Ankyrin_rpt-contain_sf"/>
</dbReference>
<evidence type="ECO:0000313" key="15">
    <source>
        <dbReference type="Proteomes" id="UP001159363"/>
    </source>
</evidence>
<evidence type="ECO:0000256" key="6">
    <source>
        <dbReference type="ARBA" id="ARBA00022989"/>
    </source>
</evidence>
<dbReference type="Proteomes" id="UP001159363">
    <property type="component" value="Chromosome 5"/>
</dbReference>
<name>A0ABQ9HBP5_9NEOP</name>
<dbReference type="PANTHER" id="PTHR47143">
    <property type="entry name" value="TRANSIENT RECEPTOR POTENTIAL CATION CHANNEL PROTEIN PAINLESS"/>
    <property type="match status" value="1"/>
</dbReference>
<evidence type="ECO:0000256" key="4">
    <source>
        <dbReference type="ARBA" id="ARBA00022692"/>
    </source>
</evidence>
<dbReference type="PANTHER" id="PTHR47143:SF4">
    <property type="entry name" value="TRANSIENT RECEPTOR POTENTIAL CATION CHANNEL PROTEIN PAINLESS"/>
    <property type="match status" value="1"/>
</dbReference>
<sequence>MGGNVVLQAMCDARQLERCGSICMPDPYEELLSALNSRDVDRFHRLLARGDVANPDHTYGHRGSCLYMACALDDGAPFVEALMKHGADPNLVNAQLKRAPVHVAAAKGNIAVLNALLSNNNLDVNVLDKFGDTAFHIAAKQLADDWGRPDEFVVVLLEQTDVDANLPNRQDYTGVHLVAQKACRNTLENILRLTAADLDTYKSPVDEKTARQTIVERFPNLELPQLEPGQLSQNKAKTTIFKHLRRRDTTNFQSALEDALRTFGDGVMKWNDGNFTLLQYASIYGLAEEVEIILNMKFDPNFTIQTNPKAPIILACKKGFYKILEKFVSYQSMSEENKINFYDFDGRTSVLHSVINGKKWSTVTSPEQDFDKCLDIILEHISTLCLEIDSVDGVGNTALHYAAKHQYSDVVSRLLANGAYIGTKDKFGEPPLANIELDVLENFLNSCIKESKNQDHSANDFEVELNYENLVPPIVKALCKRTITNSNNSKGEKSLAMTPECLLKRRGSEYSVIINDIDKKPLNSPITHEIIFKTSIEEKNKEYLKNPTPEIEPLLYIGRSKQLRHLLMHPVFSSFMYLKWQSFQYFFYVNLFLYLLFVILLSIFILCDYGNFTDQASAENVFQNHTVLDDGLASSYSGLKVYIWGFIVLLELLLIARETFQLLVSPMRYFQSPENYMELLLVVITSIIIFVDVRSQNIRTNLSAYGILLSYAELVLLLGRHPKLSTNIEMLKRVSFNFLRFLAWYSSLLLAFSLSFYILFRNSNSSKSGDDGEENFFLNPGMSMLKTVVMMTGEFDASSLPFESLPVTSQLMFILFVFLIALVLLNLLNGLAVSDTQAIKNDAEIVSLVSRVQLIYHFESMMLGNPLSWLSPLCRYCCCIPDERYLGFIFGISRKMFHRVSIFPYMTPNFKAYVLQNQDYQVTFLSQEERQAQQVKYISEVSVGKLDPQIIKSAVLLLSHTTKLSEIDCVRQIMEQNQKLLEHNKQMMQDMHQFIDESRKRMLENQQILLENVNILSGNRRLIVESQRMIDVDN</sequence>
<feature type="repeat" description="ANK" evidence="11">
    <location>
        <begin position="394"/>
        <end position="426"/>
    </location>
</feature>
<evidence type="ECO:0000256" key="9">
    <source>
        <dbReference type="ARBA" id="ARBA00023136"/>
    </source>
</evidence>
<evidence type="ECO:0000256" key="11">
    <source>
        <dbReference type="PROSITE-ProRule" id="PRU00023"/>
    </source>
</evidence>
<accession>A0ABQ9HBP5</accession>
<evidence type="ECO:0000256" key="2">
    <source>
        <dbReference type="ARBA" id="ARBA00022448"/>
    </source>
</evidence>
<evidence type="ECO:0000256" key="5">
    <source>
        <dbReference type="ARBA" id="ARBA00022737"/>
    </source>
</evidence>
<dbReference type="Pfam" id="PF00520">
    <property type="entry name" value="Ion_trans"/>
    <property type="match status" value="1"/>
</dbReference>
<evidence type="ECO:0000256" key="3">
    <source>
        <dbReference type="ARBA" id="ARBA00022606"/>
    </source>
</evidence>
<keyword evidence="4 12" id="KW-0812">Transmembrane</keyword>
<dbReference type="EMBL" id="JARBHB010000006">
    <property type="protein sequence ID" value="KAJ8881728.1"/>
    <property type="molecule type" value="Genomic_DNA"/>
</dbReference>